<sequence length="234" mass="26489">MKVELQARLAETEQQLRDALSEYDSLKRDYDQAMAQLQEEIAALDKMQAELEKKRKTQSAMSAYVKQGLNPNTPSPSAGLFSPRSRACDLYALGNGSLTVTKVRQGERDSKTADKSAQQAELKSIINDLNKHLEAMKTQVAQQQEAIGQLQQEKEGLEQRLQESHDQATQGNQQLQGLMFQWLNEDVTPTVNFYLFLIICGFNKLPNCFWASPLYVNIVKPYFFALNFTSFGKI</sequence>
<dbReference type="AlphaFoldDB" id="A7SR18"/>
<evidence type="ECO:0000313" key="3">
    <source>
        <dbReference type="Proteomes" id="UP000001593"/>
    </source>
</evidence>
<evidence type="ECO:0000256" key="1">
    <source>
        <dbReference type="SAM" id="Coils"/>
    </source>
</evidence>
<accession>A7SR18</accession>
<proteinExistence type="predicted"/>
<reference evidence="2 3" key="1">
    <citation type="journal article" date="2007" name="Science">
        <title>Sea anemone genome reveals ancestral eumetazoan gene repertoire and genomic organization.</title>
        <authorList>
            <person name="Putnam N.H."/>
            <person name="Srivastava M."/>
            <person name="Hellsten U."/>
            <person name="Dirks B."/>
            <person name="Chapman J."/>
            <person name="Salamov A."/>
            <person name="Terry A."/>
            <person name="Shapiro H."/>
            <person name="Lindquist E."/>
            <person name="Kapitonov V.V."/>
            <person name="Jurka J."/>
            <person name="Genikhovich G."/>
            <person name="Grigoriev I.V."/>
            <person name="Lucas S.M."/>
            <person name="Steele R.E."/>
            <person name="Finnerty J.R."/>
            <person name="Technau U."/>
            <person name="Martindale M.Q."/>
            <person name="Rokhsar D.S."/>
        </authorList>
    </citation>
    <scope>NUCLEOTIDE SEQUENCE [LARGE SCALE GENOMIC DNA]</scope>
    <source>
        <strain evidence="3">CH2 X CH6</strain>
    </source>
</reference>
<evidence type="ECO:0000313" key="2">
    <source>
        <dbReference type="EMBL" id="EDO33840.1"/>
    </source>
</evidence>
<dbReference type="STRING" id="45351.A7SR18"/>
<feature type="coiled-coil region" evidence="1">
    <location>
        <begin position="119"/>
        <end position="167"/>
    </location>
</feature>
<dbReference type="HOGENOM" id="CLU_1186245_0_0_1"/>
<gene>
    <name evidence="2" type="ORF">NEMVEDRAFT_v1g216079</name>
</gene>
<dbReference type="Proteomes" id="UP000001593">
    <property type="component" value="Unassembled WGS sequence"/>
</dbReference>
<organism evidence="2 3">
    <name type="scientific">Nematostella vectensis</name>
    <name type="common">Starlet sea anemone</name>
    <dbReference type="NCBI Taxonomy" id="45351"/>
    <lineage>
        <taxon>Eukaryota</taxon>
        <taxon>Metazoa</taxon>
        <taxon>Cnidaria</taxon>
        <taxon>Anthozoa</taxon>
        <taxon>Hexacorallia</taxon>
        <taxon>Actiniaria</taxon>
        <taxon>Edwardsiidae</taxon>
        <taxon>Nematostella</taxon>
    </lineage>
</organism>
<keyword evidence="1" id="KW-0175">Coiled coil</keyword>
<dbReference type="EMBL" id="DS469754">
    <property type="protein sequence ID" value="EDO33840.1"/>
    <property type="molecule type" value="Genomic_DNA"/>
</dbReference>
<dbReference type="Gene3D" id="1.20.1170.10">
    <property type="match status" value="1"/>
</dbReference>
<keyword evidence="3" id="KW-1185">Reference proteome</keyword>
<feature type="coiled-coil region" evidence="1">
    <location>
        <begin position="2"/>
        <end position="57"/>
    </location>
</feature>
<protein>
    <submittedName>
        <fullName evidence="2">Uncharacterized protein</fullName>
    </submittedName>
</protein>
<name>A7SR18_NEMVE</name>
<dbReference type="InParanoid" id="A7SR18"/>